<accession>A0A1F4VYG5</accession>
<dbReference type="Proteomes" id="UP000176614">
    <property type="component" value="Unassembled WGS sequence"/>
</dbReference>
<gene>
    <name evidence="7" type="primary">rplR</name>
    <name evidence="8" type="ORF">A2264_02950</name>
</gene>
<dbReference type="GO" id="GO:0022625">
    <property type="term" value="C:cytosolic large ribosomal subunit"/>
    <property type="evidence" value="ECO:0007669"/>
    <property type="project" value="TreeGrafter"/>
</dbReference>
<evidence type="ECO:0000313" key="8">
    <source>
        <dbReference type="EMBL" id="OGC62219.1"/>
    </source>
</evidence>
<evidence type="ECO:0000256" key="7">
    <source>
        <dbReference type="HAMAP-Rule" id="MF_01337"/>
    </source>
</evidence>
<dbReference type="Gene3D" id="3.30.420.100">
    <property type="match status" value="1"/>
</dbReference>
<keyword evidence="2 7" id="KW-0699">rRNA-binding</keyword>
<reference evidence="8 9" key="1">
    <citation type="journal article" date="2016" name="Nat. Commun.">
        <title>Thousands of microbial genomes shed light on interconnected biogeochemical processes in an aquifer system.</title>
        <authorList>
            <person name="Anantharaman K."/>
            <person name="Brown C.T."/>
            <person name="Hug L.A."/>
            <person name="Sharon I."/>
            <person name="Castelle C.J."/>
            <person name="Probst A.J."/>
            <person name="Thomas B.C."/>
            <person name="Singh A."/>
            <person name="Wilkins M.J."/>
            <person name="Karaoz U."/>
            <person name="Brodie E.L."/>
            <person name="Williams K.H."/>
            <person name="Hubbard S.S."/>
            <person name="Banfield J.F."/>
        </authorList>
    </citation>
    <scope>NUCLEOTIDE SEQUENCE [LARGE SCALE GENOMIC DNA]</scope>
</reference>
<dbReference type="PANTHER" id="PTHR12899:SF3">
    <property type="entry name" value="LARGE RIBOSOMAL SUBUNIT PROTEIN UL18M"/>
    <property type="match status" value="1"/>
</dbReference>
<dbReference type="InterPro" id="IPR005484">
    <property type="entry name" value="Ribosomal_uL18_bac/plant/anim"/>
</dbReference>
<dbReference type="AlphaFoldDB" id="A0A1F4VYG5"/>
<protein>
    <recommendedName>
        <fullName evidence="6 7">Large ribosomal subunit protein uL18</fullName>
    </recommendedName>
</protein>
<dbReference type="SUPFAM" id="SSF53137">
    <property type="entry name" value="Translational machinery components"/>
    <property type="match status" value="1"/>
</dbReference>
<proteinExistence type="inferred from homology"/>
<dbReference type="GO" id="GO:0006412">
    <property type="term" value="P:translation"/>
    <property type="evidence" value="ECO:0007669"/>
    <property type="project" value="UniProtKB-UniRule"/>
</dbReference>
<keyword evidence="4 7" id="KW-0689">Ribosomal protein</keyword>
<dbReference type="PANTHER" id="PTHR12899">
    <property type="entry name" value="39S RIBOSOMAL PROTEIN L18, MITOCHONDRIAL"/>
    <property type="match status" value="1"/>
</dbReference>
<dbReference type="NCBIfam" id="TIGR00060">
    <property type="entry name" value="L18_bact"/>
    <property type="match status" value="1"/>
</dbReference>
<dbReference type="InterPro" id="IPR004389">
    <property type="entry name" value="Ribosomal_uL18_bac-type"/>
</dbReference>
<dbReference type="EMBL" id="MEVT01000022">
    <property type="protein sequence ID" value="OGC62219.1"/>
    <property type="molecule type" value="Genomic_DNA"/>
</dbReference>
<keyword evidence="5 7" id="KW-0687">Ribonucleoprotein</keyword>
<evidence type="ECO:0000256" key="6">
    <source>
        <dbReference type="ARBA" id="ARBA00035197"/>
    </source>
</evidence>
<evidence type="ECO:0000256" key="3">
    <source>
        <dbReference type="ARBA" id="ARBA00022884"/>
    </source>
</evidence>
<evidence type="ECO:0000256" key="2">
    <source>
        <dbReference type="ARBA" id="ARBA00022730"/>
    </source>
</evidence>
<organism evidence="8 9">
    <name type="scientific">candidate division WWE3 bacterium RIFOXYA2_FULL_46_9</name>
    <dbReference type="NCBI Taxonomy" id="1802636"/>
    <lineage>
        <taxon>Bacteria</taxon>
        <taxon>Katanobacteria</taxon>
    </lineage>
</organism>
<dbReference type="HAMAP" id="MF_01337_B">
    <property type="entry name" value="Ribosomal_uL18_B"/>
    <property type="match status" value="1"/>
</dbReference>
<comment type="caution">
    <text evidence="8">The sequence shown here is derived from an EMBL/GenBank/DDBJ whole genome shotgun (WGS) entry which is preliminary data.</text>
</comment>
<dbReference type="FunFam" id="3.30.420.100:FF:000001">
    <property type="entry name" value="50S ribosomal protein L18"/>
    <property type="match status" value="1"/>
</dbReference>
<sequence length="119" mass="13436">MYHVILRKTKRERRKLGIRKNLSGTTEKPRVSVFRSNKYIYAQLIDDTKGVTLADVSKETKEIHKGKPKTAAALEVGKLLAEKAKKLKVKTAVFDRNGYKFHGRVKNVVDGLREGGLSI</sequence>
<evidence type="ECO:0000256" key="1">
    <source>
        <dbReference type="ARBA" id="ARBA00007116"/>
    </source>
</evidence>
<dbReference type="GO" id="GO:0003735">
    <property type="term" value="F:structural constituent of ribosome"/>
    <property type="evidence" value="ECO:0007669"/>
    <property type="project" value="InterPro"/>
</dbReference>
<keyword evidence="3 7" id="KW-0694">RNA-binding</keyword>
<evidence type="ECO:0000256" key="4">
    <source>
        <dbReference type="ARBA" id="ARBA00022980"/>
    </source>
</evidence>
<dbReference type="InterPro" id="IPR057268">
    <property type="entry name" value="Ribosomal_L18"/>
</dbReference>
<dbReference type="CDD" id="cd00432">
    <property type="entry name" value="Ribosomal_L18_L5e"/>
    <property type="match status" value="1"/>
</dbReference>
<dbReference type="Pfam" id="PF00861">
    <property type="entry name" value="Ribosomal_L18p"/>
    <property type="match status" value="1"/>
</dbReference>
<comment type="function">
    <text evidence="7">This is one of the proteins that bind and probably mediate the attachment of the 5S RNA into the large ribosomal subunit, where it forms part of the central protuberance.</text>
</comment>
<evidence type="ECO:0000256" key="5">
    <source>
        <dbReference type="ARBA" id="ARBA00023274"/>
    </source>
</evidence>
<dbReference type="GO" id="GO:0008097">
    <property type="term" value="F:5S rRNA binding"/>
    <property type="evidence" value="ECO:0007669"/>
    <property type="project" value="TreeGrafter"/>
</dbReference>
<evidence type="ECO:0000313" key="9">
    <source>
        <dbReference type="Proteomes" id="UP000176614"/>
    </source>
</evidence>
<comment type="subunit">
    <text evidence="7">Part of the 50S ribosomal subunit; part of the 5S rRNA/L5/L18/L25 subcomplex. Contacts the 5S and 23S rRNAs.</text>
</comment>
<comment type="similarity">
    <text evidence="1 7">Belongs to the universal ribosomal protein uL18 family.</text>
</comment>
<name>A0A1F4VYG5_UNCKA</name>